<dbReference type="SMART" id="SM00671">
    <property type="entry name" value="SEL1"/>
    <property type="match status" value="22"/>
</dbReference>
<dbReference type="Pfam" id="PF07714">
    <property type="entry name" value="PK_Tyr_Ser-Thr"/>
    <property type="match status" value="1"/>
</dbReference>
<feature type="compositionally biased region" description="Low complexity" evidence="2">
    <location>
        <begin position="875"/>
        <end position="908"/>
    </location>
</feature>
<dbReference type="GO" id="GO:0004672">
    <property type="term" value="F:protein kinase activity"/>
    <property type="evidence" value="ECO:0007669"/>
    <property type="project" value="InterPro"/>
</dbReference>
<evidence type="ECO:0000313" key="4">
    <source>
        <dbReference type="EMBL" id="OHT02245.1"/>
    </source>
</evidence>
<feature type="region of interest" description="Disordered" evidence="2">
    <location>
        <begin position="853"/>
        <end position="910"/>
    </location>
</feature>
<dbReference type="InterPro" id="IPR006597">
    <property type="entry name" value="Sel1-like"/>
</dbReference>
<evidence type="ECO:0000256" key="1">
    <source>
        <dbReference type="ARBA" id="ARBA00038101"/>
    </source>
</evidence>
<dbReference type="RefSeq" id="XP_068355381.1">
    <property type="nucleotide sequence ID" value="XM_068507513.1"/>
</dbReference>
<organism evidence="4 5">
    <name type="scientific">Tritrichomonas foetus</name>
    <dbReference type="NCBI Taxonomy" id="1144522"/>
    <lineage>
        <taxon>Eukaryota</taxon>
        <taxon>Metamonada</taxon>
        <taxon>Parabasalia</taxon>
        <taxon>Tritrichomonadida</taxon>
        <taxon>Tritrichomonadidae</taxon>
        <taxon>Tritrichomonas</taxon>
    </lineage>
</organism>
<sequence>MSLVVSGLANLSDYCDEVIIHQNQNTTIRLAFEKANPNMKYIFKTFNVSCNSEQQKAFAKMYYDISCEIHQTVLSYKLFSFCDFNHYNASPKPTLGAKCISQITLHKILRKEVQMANNWELKDSLNCLFAVAIGMHKLHSNFKIHGNLCPSNIIVDKAKQCYVSDFGLYKFKSLYYQGSFVSSPYAARDLDPKNPTTKTDIYSYGLLMCRLLSSYFSPNLEHNWGTLIFEGHKDYIYNLCPFLIDIIAKCMDPNPKNRPNFEFVIDKFQDQSFYILKHHISSLFDKFSKIIYIETLANIEDTDAMLLLGELYLKQASETGGNPEKAKELIQKAINLFKKSADLHNTQAQTTYGLILISGVCIQKNLDSGLSYLKESANKGNILGIFHYGNALKNLINENQKNNNQNNIDTQKYEQAEKYLKMAADLGNYEAMIQYGLLVIDIYKNDQDKTYEAVSYFKMAADRNHGNGLYQYGLCLKKGIGTQKDIKEAMHYFQKAMFSDSAESFYEYGKCVLKGKGGLEKNLDEALFYFRKSFEKGYFKAGDKIQKLSEQLTAQNNVLNYQNNNQNDFSNQIIQSFLRNNFQVFKKEFYDKKSMKLIEQENDFIDLKDGKIINEFADIYNHGINVNQDVAKACTYYKLAAELGNSDAQSTYGVLLQEGQFGKSEENMRKGFEMFHLSAQQGNIKGMNNYAMALFNGDGTPKDIPKGLKQLKQVADLGFSEAQLNYGIFLQNNSTPKPYRDKAEGVKYIKMAVDNNEPQALYTYGLCLLKGDGLMKDEERAIEIFEKLAVDENDMKSMKKCIKHFSSKNDMPRAMPFMKLAADCGDIHFMYKYGIELIRGKFVEKNEKLGHEYIKKSGWPPPKDILENSIQPTKSVSSNSNNCNPNSNSNSPHKTISENQQNESNNSSMPTLSVANSAVEYIALVAFNINNTNNKDKKTIDQRDSHEKEISNKSSGNENNNKNIGNEKNEGRILSREVEVEKLFSERKMPLNDVENRRLNKTIIKSVLKRYGYTDPEETQIYEDAVDGSCKSMVEFGDICLKVDQEGNVPSLNGVSVLSIGVHFYRFASDREYPPGMFKYANVLKEGIGIQKNAKKAIEIYKKLDKQFHMPEAQHEIGMLYFYGTGSIMKSRYSAYPFFLKAADGGFVPSMLKVAKFFKKGWKNATHKDPVKQKMYLTMAVEKENNSEANYQLGKMFLKKNPRTAYKYFIEAAKQDHQKANFSLYQMSTSNMDLFSELEQESMKKDETNDGENRLNEINGEKYLIRAAILHFPKAFSEYYQKYGKEFDINHYGDDESYLVGDSNQLIEQGDKFLEDNDNERAKKCYDVAVKAGNALAYFKMAPFIEDPEQKLMYYEYSMKYDIEGSFHKWRECLESIAESICSPNHTSHNSNIGKRLTMGDRSKLMEIAGKFEEKNDPVNASIYYEKAGNVEQAKQLYNYAKLHYQKLDTNIQFALGQLCEKQNENKEALEIYQFAASNDHKEAEECVRRLSRSLIVDLSKSEDTNDTYELGLMYFEGKDNVKPDYKKAVDCFHKAAQHDHAPAAIQLAKCMLEGKGISKNEAGAVQLFEHLLKRDTYPEAQKCLADCLYSGIGTQINQERALTLYKLSAKNGNVDAMFKYGLLNLENKEGILSIKKAADCGNHQAQFEFYRILMKNNPSFNFKNQPDETQNYLKKSVDGNYQPAIEEYGKILLENEPNSSTTIGFLKKLAHKKNLFGLTQYSQILMNNGEIEQARVLMKEAADLGDVNSQYNYAYELFVDDDLKSRKEMINYFKLAADSGHSQAALQYAQFLHEGEIVEKDSNAAAHYCEISLKDDPNNVAVKFLYEKIKKNH</sequence>
<feature type="region of interest" description="Disordered" evidence="2">
    <location>
        <begin position="934"/>
        <end position="970"/>
    </location>
</feature>
<dbReference type="OrthoDB" id="2148946at2759"/>
<dbReference type="Gene3D" id="1.10.510.10">
    <property type="entry name" value="Transferase(Phosphotransferase) domain 1"/>
    <property type="match status" value="1"/>
</dbReference>
<name>A0A1J4JY97_9EUKA</name>
<dbReference type="GO" id="GO:0005524">
    <property type="term" value="F:ATP binding"/>
    <property type="evidence" value="ECO:0007669"/>
    <property type="project" value="InterPro"/>
</dbReference>
<comment type="caution">
    <text evidence="4">The sequence shown here is derived from an EMBL/GenBank/DDBJ whole genome shotgun (WGS) entry which is preliminary data.</text>
</comment>
<comment type="similarity">
    <text evidence="1">Belongs to the sel-1 family.</text>
</comment>
<dbReference type="InterPro" id="IPR011990">
    <property type="entry name" value="TPR-like_helical_dom_sf"/>
</dbReference>
<dbReference type="Proteomes" id="UP000179807">
    <property type="component" value="Unassembled WGS sequence"/>
</dbReference>
<gene>
    <name evidence="4" type="ORF">TRFO_30716</name>
</gene>
<feature type="compositionally biased region" description="Basic and acidic residues" evidence="2">
    <location>
        <begin position="934"/>
        <end position="951"/>
    </location>
</feature>
<proteinExistence type="inferred from homology"/>
<dbReference type="InterPro" id="IPR011009">
    <property type="entry name" value="Kinase-like_dom_sf"/>
</dbReference>
<reference evidence="4" key="1">
    <citation type="submission" date="2016-10" db="EMBL/GenBank/DDBJ databases">
        <authorList>
            <person name="Benchimol M."/>
            <person name="Almeida L.G."/>
            <person name="Vasconcelos A.T."/>
            <person name="Perreira-Neves A."/>
            <person name="Rosa I.A."/>
            <person name="Tasca T."/>
            <person name="Bogo M.R."/>
            <person name="de Souza W."/>
        </authorList>
    </citation>
    <scope>NUCLEOTIDE SEQUENCE [LARGE SCALE GENOMIC DNA]</scope>
    <source>
        <strain evidence="4">K</strain>
    </source>
</reference>
<evidence type="ECO:0000256" key="2">
    <source>
        <dbReference type="SAM" id="MobiDB-lite"/>
    </source>
</evidence>
<dbReference type="EMBL" id="MLAK01000875">
    <property type="protein sequence ID" value="OHT02245.1"/>
    <property type="molecule type" value="Genomic_DNA"/>
</dbReference>
<feature type="compositionally biased region" description="Low complexity" evidence="2">
    <location>
        <begin position="952"/>
        <end position="964"/>
    </location>
</feature>
<dbReference type="Pfam" id="PF08238">
    <property type="entry name" value="Sel1"/>
    <property type="match status" value="20"/>
</dbReference>
<accession>A0A1J4JY97</accession>
<dbReference type="SUPFAM" id="SSF81901">
    <property type="entry name" value="HCP-like"/>
    <property type="match status" value="8"/>
</dbReference>
<evidence type="ECO:0000313" key="5">
    <source>
        <dbReference type="Proteomes" id="UP000179807"/>
    </source>
</evidence>
<dbReference type="InterPro" id="IPR001245">
    <property type="entry name" value="Ser-Thr/Tyr_kinase_cat_dom"/>
</dbReference>
<dbReference type="GeneID" id="94842217"/>
<dbReference type="GO" id="GO:0005789">
    <property type="term" value="C:endoplasmic reticulum membrane"/>
    <property type="evidence" value="ECO:0007669"/>
    <property type="project" value="TreeGrafter"/>
</dbReference>
<dbReference type="PANTHER" id="PTHR11102:SF160">
    <property type="entry name" value="ERAD-ASSOCIATED E3 UBIQUITIN-PROTEIN LIGASE COMPONENT HRD3"/>
    <property type="match status" value="1"/>
</dbReference>
<protein>
    <recommendedName>
        <fullName evidence="3">Protein kinase domain-containing protein</fullName>
    </recommendedName>
</protein>
<dbReference type="VEuPathDB" id="TrichDB:TRFO_30716"/>
<dbReference type="GO" id="GO:0036503">
    <property type="term" value="P:ERAD pathway"/>
    <property type="evidence" value="ECO:0007669"/>
    <property type="project" value="TreeGrafter"/>
</dbReference>
<feature type="domain" description="Protein kinase" evidence="3">
    <location>
        <begin position="1"/>
        <end position="274"/>
    </location>
</feature>
<dbReference type="PANTHER" id="PTHR11102">
    <property type="entry name" value="SEL-1-LIKE PROTEIN"/>
    <property type="match status" value="1"/>
</dbReference>
<dbReference type="SUPFAM" id="SSF56112">
    <property type="entry name" value="Protein kinase-like (PK-like)"/>
    <property type="match status" value="1"/>
</dbReference>
<dbReference type="InterPro" id="IPR000719">
    <property type="entry name" value="Prot_kinase_dom"/>
</dbReference>
<keyword evidence="5" id="KW-1185">Reference proteome</keyword>
<dbReference type="InterPro" id="IPR050767">
    <property type="entry name" value="Sel1_AlgK"/>
</dbReference>
<evidence type="ECO:0000259" key="3">
    <source>
        <dbReference type="PROSITE" id="PS50011"/>
    </source>
</evidence>
<dbReference type="SMART" id="SM00220">
    <property type="entry name" value="S_TKc"/>
    <property type="match status" value="1"/>
</dbReference>
<dbReference type="Gene3D" id="1.25.40.10">
    <property type="entry name" value="Tetratricopeptide repeat domain"/>
    <property type="match status" value="6"/>
</dbReference>
<dbReference type="PROSITE" id="PS50011">
    <property type="entry name" value="PROTEIN_KINASE_DOM"/>
    <property type="match status" value="1"/>
</dbReference>